<dbReference type="EMBL" id="GGMS01016777">
    <property type="protein sequence ID" value="MBY85980.1"/>
    <property type="molecule type" value="Transcribed_RNA"/>
</dbReference>
<accession>A0A2S2R8H1</accession>
<sequence>MKKKRSVYSMRAAGVVLLMKTKEKKPTTQYNLGKTARLSTYIVDSSPVFFPTRPKSQAFSKYIFYFNFSSNAHSRPSATRLFPHATVRTQHRVIKSALSIVRNYCASETFHISDRKNAT</sequence>
<evidence type="ECO:0000313" key="1">
    <source>
        <dbReference type="EMBL" id="MBY85980.1"/>
    </source>
</evidence>
<protein>
    <submittedName>
        <fullName evidence="1">Uncharacterized protein</fullName>
    </submittedName>
</protein>
<reference evidence="1" key="1">
    <citation type="submission" date="2018-04" db="EMBL/GenBank/DDBJ databases">
        <title>Transcriptome assembly of Sipha flava.</title>
        <authorList>
            <person name="Scully E.D."/>
            <person name="Geib S.M."/>
            <person name="Palmer N.A."/>
            <person name="Koch K."/>
            <person name="Bradshaw J."/>
            <person name="Heng-Moss T."/>
            <person name="Sarath G."/>
        </authorList>
    </citation>
    <scope>NUCLEOTIDE SEQUENCE</scope>
</reference>
<proteinExistence type="predicted"/>
<organism evidence="1">
    <name type="scientific">Sipha flava</name>
    <name type="common">yellow sugarcane aphid</name>
    <dbReference type="NCBI Taxonomy" id="143950"/>
    <lineage>
        <taxon>Eukaryota</taxon>
        <taxon>Metazoa</taxon>
        <taxon>Ecdysozoa</taxon>
        <taxon>Arthropoda</taxon>
        <taxon>Hexapoda</taxon>
        <taxon>Insecta</taxon>
        <taxon>Pterygota</taxon>
        <taxon>Neoptera</taxon>
        <taxon>Paraneoptera</taxon>
        <taxon>Hemiptera</taxon>
        <taxon>Sternorrhyncha</taxon>
        <taxon>Aphidomorpha</taxon>
        <taxon>Aphidoidea</taxon>
        <taxon>Aphididae</taxon>
        <taxon>Sipha</taxon>
    </lineage>
</organism>
<gene>
    <name evidence="1" type="ORF">g.186519</name>
</gene>
<dbReference type="AlphaFoldDB" id="A0A2S2R8H1"/>
<name>A0A2S2R8H1_9HEMI</name>